<organism evidence="2 3">
    <name type="scientific">Hydrocarboniphaga daqingensis</name>
    <dbReference type="NCBI Taxonomy" id="490188"/>
    <lineage>
        <taxon>Bacteria</taxon>
        <taxon>Pseudomonadati</taxon>
        <taxon>Pseudomonadota</taxon>
        <taxon>Gammaproteobacteria</taxon>
        <taxon>Nevskiales</taxon>
        <taxon>Nevskiaceae</taxon>
        <taxon>Hydrocarboniphaga</taxon>
    </lineage>
</organism>
<dbReference type="Pfam" id="PF11161">
    <property type="entry name" value="DUF2944"/>
    <property type="match status" value="1"/>
</dbReference>
<proteinExistence type="predicted"/>
<evidence type="ECO:0000313" key="3">
    <source>
        <dbReference type="Proteomes" id="UP000199758"/>
    </source>
</evidence>
<dbReference type="RefSeq" id="WP_072898257.1">
    <property type="nucleotide sequence ID" value="NZ_FQWZ01000006.1"/>
</dbReference>
<dbReference type="EMBL" id="FQWZ01000006">
    <property type="protein sequence ID" value="SHH16702.1"/>
    <property type="molecule type" value="Genomic_DNA"/>
</dbReference>
<gene>
    <name evidence="2" type="ORF">SAMN04488068_2787</name>
</gene>
<keyword evidence="3" id="KW-1185">Reference proteome</keyword>
<sequence>MEDWVHRALARWPNVPALFGWLQLDRRGRWLVRNELISRPQIIDTIGRNYAADEQGRWYFQNGPQRGYVALETAPLVLRVRGDGDSVQTHNELIVEQPRAVYLDEEGSLLLMTEHGPGAFDGQDLPWALERLRSAGGESIDDALPVALALPSGARTALTLRWSAALSLPVQRLDNAEAPAALGFQRDPQPDPPAGSALN</sequence>
<dbReference type="AlphaFoldDB" id="A0A1M5QRI5"/>
<dbReference type="Proteomes" id="UP000199758">
    <property type="component" value="Unassembled WGS sequence"/>
</dbReference>
<evidence type="ECO:0000256" key="1">
    <source>
        <dbReference type="SAM" id="MobiDB-lite"/>
    </source>
</evidence>
<name>A0A1M5QRI5_9GAMM</name>
<evidence type="ECO:0000313" key="2">
    <source>
        <dbReference type="EMBL" id="SHH16702.1"/>
    </source>
</evidence>
<dbReference type="STRING" id="490188.SAMN04488068_2787"/>
<dbReference type="OrthoDB" id="7057642at2"/>
<accession>A0A1M5QRI5</accession>
<feature type="region of interest" description="Disordered" evidence="1">
    <location>
        <begin position="179"/>
        <end position="199"/>
    </location>
</feature>
<dbReference type="InterPro" id="IPR021332">
    <property type="entry name" value="DUF2944"/>
</dbReference>
<protein>
    <submittedName>
        <fullName evidence="2">Uncharacterized protein</fullName>
    </submittedName>
</protein>
<reference evidence="2 3" key="1">
    <citation type="submission" date="2016-11" db="EMBL/GenBank/DDBJ databases">
        <authorList>
            <person name="Jaros S."/>
            <person name="Januszkiewicz K."/>
            <person name="Wedrychowicz H."/>
        </authorList>
    </citation>
    <scope>NUCLEOTIDE SEQUENCE [LARGE SCALE GENOMIC DNA]</scope>
    <source>
        <strain evidence="2 3">CGMCC 1.7049</strain>
    </source>
</reference>